<reference evidence="2" key="1">
    <citation type="journal article" date="2019" name="Int. J. Syst. Evol. Microbiol.">
        <title>The Global Catalogue of Microorganisms (GCM) 10K type strain sequencing project: providing services to taxonomists for standard genome sequencing and annotation.</title>
        <authorList>
            <consortium name="The Broad Institute Genomics Platform"/>
            <consortium name="The Broad Institute Genome Sequencing Center for Infectious Disease"/>
            <person name="Wu L."/>
            <person name="Ma J."/>
        </authorList>
    </citation>
    <scope>NUCLEOTIDE SEQUENCE [LARGE SCALE GENOMIC DNA]</scope>
    <source>
        <strain evidence="2">JCM 12165</strain>
    </source>
</reference>
<evidence type="ECO:0000313" key="1">
    <source>
        <dbReference type="EMBL" id="MFD1533588.1"/>
    </source>
</evidence>
<keyword evidence="2" id="KW-1185">Reference proteome</keyword>
<gene>
    <name evidence="1" type="ORF">ACFSCY_29605</name>
</gene>
<dbReference type="Proteomes" id="UP001597145">
    <property type="component" value="Unassembled WGS sequence"/>
</dbReference>
<name>A0ABW4FT24_9PSEU</name>
<organism evidence="1 2">
    <name type="scientific">Pseudonocardia aurantiaca</name>
    <dbReference type="NCBI Taxonomy" id="75290"/>
    <lineage>
        <taxon>Bacteria</taxon>
        <taxon>Bacillati</taxon>
        <taxon>Actinomycetota</taxon>
        <taxon>Actinomycetes</taxon>
        <taxon>Pseudonocardiales</taxon>
        <taxon>Pseudonocardiaceae</taxon>
        <taxon>Pseudonocardia</taxon>
    </lineage>
</organism>
<comment type="caution">
    <text evidence="1">The sequence shown here is derived from an EMBL/GenBank/DDBJ whole genome shotgun (WGS) entry which is preliminary data.</text>
</comment>
<accession>A0ABW4FT24</accession>
<sequence>MWVRAENGAADADPQASVYGGVILTSRRGEYRSAVADAADVLCGCSDRSTGPVRPRGGRILAHAPPSNPDAAWDAVLDAMEEGRAPHLTAVTANPLGLWLVCSTVYIDDRRPPALAQGC</sequence>
<proteinExistence type="predicted"/>
<protein>
    <submittedName>
        <fullName evidence="1">Uncharacterized protein</fullName>
    </submittedName>
</protein>
<dbReference type="EMBL" id="JBHUCP010000025">
    <property type="protein sequence ID" value="MFD1533588.1"/>
    <property type="molecule type" value="Genomic_DNA"/>
</dbReference>
<evidence type="ECO:0000313" key="2">
    <source>
        <dbReference type="Proteomes" id="UP001597145"/>
    </source>
</evidence>